<dbReference type="InterPro" id="IPR000032">
    <property type="entry name" value="HPr-like"/>
</dbReference>
<evidence type="ECO:0000256" key="2">
    <source>
        <dbReference type="ARBA" id="ARBA00004496"/>
    </source>
</evidence>
<dbReference type="PROSITE" id="PS00369">
    <property type="entry name" value="PTS_HPR_HIS"/>
    <property type="match status" value="1"/>
</dbReference>
<dbReference type="EMBL" id="JGZI01000007">
    <property type="protein sequence ID" value="KFI83308.1"/>
    <property type="molecule type" value="Genomic_DNA"/>
</dbReference>
<dbReference type="OrthoDB" id="9809047at2"/>
<dbReference type="AlphaFoldDB" id="A0A087CJ58"/>
<dbReference type="GO" id="GO:0005737">
    <property type="term" value="C:cytoplasm"/>
    <property type="evidence" value="ECO:0007669"/>
    <property type="project" value="UniProtKB-SubCell"/>
</dbReference>
<keyword evidence="5" id="KW-0598">Phosphotransferase system</keyword>
<dbReference type="Pfam" id="PF00381">
    <property type="entry name" value="PTS-HPr"/>
    <property type="match status" value="1"/>
</dbReference>
<evidence type="ECO:0000256" key="5">
    <source>
        <dbReference type="ARBA" id="ARBA00022683"/>
    </source>
</evidence>
<evidence type="ECO:0000256" key="3">
    <source>
        <dbReference type="ARBA" id="ARBA00020422"/>
    </source>
</evidence>
<feature type="domain" description="HPr" evidence="6">
    <location>
        <begin position="1"/>
        <end position="88"/>
    </location>
</feature>
<dbReference type="eggNOG" id="COG1925">
    <property type="taxonomic scope" value="Bacteria"/>
</dbReference>
<reference evidence="7 8" key="1">
    <citation type="submission" date="2014-03" db="EMBL/GenBank/DDBJ databases">
        <title>Genomics of Bifidobacteria.</title>
        <authorList>
            <person name="Ventura M."/>
            <person name="Milani C."/>
            <person name="Lugli G.A."/>
        </authorList>
    </citation>
    <scope>NUCLEOTIDE SEQUENCE [LARGE SCALE GENOMIC DNA]</scope>
    <source>
        <strain evidence="7 8">LMG 21775</strain>
    </source>
</reference>
<proteinExistence type="predicted"/>
<gene>
    <name evidence="7" type="ORF">BPSY_0403</name>
</gene>
<dbReference type="CDD" id="cd00367">
    <property type="entry name" value="PTS-HPr_like"/>
    <property type="match status" value="1"/>
</dbReference>
<evidence type="ECO:0000256" key="4">
    <source>
        <dbReference type="ARBA" id="ARBA00022490"/>
    </source>
</evidence>
<comment type="caution">
    <text evidence="7">The sequence shown here is derived from an EMBL/GenBank/DDBJ whole genome shotgun (WGS) entry which is preliminary data.</text>
</comment>
<dbReference type="RefSeq" id="WP_033495640.1">
    <property type="nucleotide sequence ID" value="NZ_BAABVZ010000001.1"/>
</dbReference>
<evidence type="ECO:0000313" key="8">
    <source>
        <dbReference type="Proteomes" id="UP000029050"/>
    </source>
</evidence>
<dbReference type="PRINTS" id="PR00107">
    <property type="entry name" value="PHOSPHOCPHPR"/>
</dbReference>
<dbReference type="Proteomes" id="UP000029050">
    <property type="component" value="Unassembled WGS sequence"/>
</dbReference>
<dbReference type="GeneID" id="98299614"/>
<comment type="subcellular location">
    <subcellularLocation>
        <location evidence="2">Cytoplasm</location>
    </subcellularLocation>
</comment>
<dbReference type="STRING" id="218140.BPSY_0403"/>
<accession>A0A087CJ58</accession>
<dbReference type="PANTHER" id="PTHR33705">
    <property type="entry name" value="PHOSPHOCARRIER PROTEIN HPR"/>
    <property type="match status" value="1"/>
</dbReference>
<dbReference type="SUPFAM" id="SSF55594">
    <property type="entry name" value="HPr-like"/>
    <property type="match status" value="1"/>
</dbReference>
<name>A0A087CJ58_9BIFI</name>
<protein>
    <recommendedName>
        <fullName evidence="3">Phosphocarrier protein HPr</fullName>
    </recommendedName>
</protein>
<evidence type="ECO:0000259" key="6">
    <source>
        <dbReference type="PROSITE" id="PS51350"/>
    </source>
</evidence>
<evidence type="ECO:0000256" key="1">
    <source>
        <dbReference type="ARBA" id="ARBA00003681"/>
    </source>
</evidence>
<dbReference type="InterPro" id="IPR050399">
    <property type="entry name" value="HPr"/>
</dbReference>
<dbReference type="InterPro" id="IPR001020">
    <property type="entry name" value="PTS_HPr_His_P_site"/>
</dbReference>
<keyword evidence="4" id="KW-0963">Cytoplasm</keyword>
<dbReference type="Gene3D" id="3.30.1340.10">
    <property type="entry name" value="HPr-like"/>
    <property type="match status" value="1"/>
</dbReference>
<dbReference type="PROSITE" id="PS51350">
    <property type="entry name" value="PTS_HPR_DOM"/>
    <property type="match status" value="1"/>
</dbReference>
<comment type="function">
    <text evidence="1">General (non sugar-specific) component of the phosphoenolpyruvate-dependent sugar phosphotransferase system (sugar PTS). This major carbohydrate active-transport system catalyzes the phosphorylation of incoming sugar substrates concomitantly with their translocation across the cell membrane. The phosphoryl group from phosphoenolpyruvate (PEP) is transferred to the phosphoryl carrier protein HPr by enzyme I. Phospho-HPr then transfers it to the PTS EIIA domain.</text>
</comment>
<keyword evidence="8" id="KW-1185">Reference proteome</keyword>
<dbReference type="NCBIfam" id="TIGR01003">
    <property type="entry name" value="PTS_HPr_family"/>
    <property type="match status" value="1"/>
</dbReference>
<evidence type="ECO:0000313" key="7">
    <source>
        <dbReference type="EMBL" id="KFI83308.1"/>
    </source>
</evidence>
<dbReference type="PANTHER" id="PTHR33705:SF2">
    <property type="entry name" value="PHOSPHOCARRIER PROTEIN NPR"/>
    <property type="match status" value="1"/>
</dbReference>
<sequence length="88" mass="8768">MISKTAIVGASSGLHARPAARFSQAVADSGIDVDITFQGTGVDASSVLEVMTLGVGSGDEVTLSTANDADASTLDELVALLASDLDAE</sequence>
<organism evidence="7 8">
    <name type="scientific">Bifidobacterium psychraerophilum</name>
    <dbReference type="NCBI Taxonomy" id="218140"/>
    <lineage>
        <taxon>Bacteria</taxon>
        <taxon>Bacillati</taxon>
        <taxon>Actinomycetota</taxon>
        <taxon>Actinomycetes</taxon>
        <taxon>Bifidobacteriales</taxon>
        <taxon>Bifidobacteriaceae</taxon>
        <taxon>Bifidobacterium</taxon>
    </lineage>
</organism>
<dbReference type="InterPro" id="IPR035895">
    <property type="entry name" value="HPr-like_sf"/>
</dbReference>
<dbReference type="GO" id="GO:0009401">
    <property type="term" value="P:phosphoenolpyruvate-dependent sugar phosphotransferase system"/>
    <property type="evidence" value="ECO:0007669"/>
    <property type="project" value="UniProtKB-KW"/>
</dbReference>